<dbReference type="HOGENOM" id="CLU_038942_4_0_1"/>
<dbReference type="RefSeq" id="XP_040631589.1">
    <property type="nucleotide sequence ID" value="XM_040769747.1"/>
</dbReference>
<dbReference type="PANTHER" id="PTHR14614:SF130">
    <property type="entry name" value="PROTEIN-LYSINE N-METHYLTRANSFERASE EEF2KMT"/>
    <property type="match status" value="1"/>
</dbReference>
<dbReference type="Proteomes" id="UP000030653">
    <property type="component" value="Unassembled WGS sequence"/>
</dbReference>
<proteinExistence type="predicted"/>
<evidence type="ECO:0000313" key="3">
    <source>
        <dbReference type="Proteomes" id="UP000030653"/>
    </source>
</evidence>
<dbReference type="GeneID" id="63684809"/>
<protein>
    <submittedName>
        <fullName evidence="2">Uncharacterized protein</fullName>
    </submittedName>
</protein>
<dbReference type="GO" id="GO:0008757">
    <property type="term" value="F:S-adenosylmethionine-dependent methyltransferase activity"/>
    <property type="evidence" value="ECO:0007669"/>
    <property type="project" value="UniProtKB-ARBA"/>
</dbReference>
<dbReference type="CDD" id="cd02440">
    <property type="entry name" value="AdoMet_MTases"/>
    <property type="match status" value="1"/>
</dbReference>
<reference evidence="2 3" key="1">
    <citation type="journal article" date="2012" name="Science">
        <title>The Paleozoic origin of enzymatic lignin decomposition reconstructed from 31 fungal genomes.</title>
        <authorList>
            <person name="Floudas D."/>
            <person name="Binder M."/>
            <person name="Riley R."/>
            <person name="Barry K."/>
            <person name="Blanchette R.A."/>
            <person name="Henrissat B."/>
            <person name="Martinez A.T."/>
            <person name="Otillar R."/>
            <person name="Spatafora J.W."/>
            <person name="Yadav J.S."/>
            <person name="Aerts A."/>
            <person name="Benoit I."/>
            <person name="Boyd A."/>
            <person name="Carlson A."/>
            <person name="Copeland A."/>
            <person name="Coutinho P.M."/>
            <person name="de Vries R.P."/>
            <person name="Ferreira P."/>
            <person name="Findley K."/>
            <person name="Foster B."/>
            <person name="Gaskell J."/>
            <person name="Glotzer D."/>
            <person name="Gorecki P."/>
            <person name="Heitman J."/>
            <person name="Hesse C."/>
            <person name="Hori C."/>
            <person name="Igarashi K."/>
            <person name="Jurgens J.A."/>
            <person name="Kallen N."/>
            <person name="Kersten P."/>
            <person name="Kohler A."/>
            <person name="Kuees U."/>
            <person name="Kumar T.K.A."/>
            <person name="Kuo A."/>
            <person name="LaButti K."/>
            <person name="Larrondo L.F."/>
            <person name="Lindquist E."/>
            <person name="Ling A."/>
            <person name="Lombard V."/>
            <person name="Lucas S."/>
            <person name="Lundell T."/>
            <person name="Martin R."/>
            <person name="McLaughlin D.J."/>
            <person name="Morgenstern I."/>
            <person name="Morin E."/>
            <person name="Murat C."/>
            <person name="Nagy L.G."/>
            <person name="Nolan M."/>
            <person name="Ohm R.A."/>
            <person name="Patyshakuliyeva A."/>
            <person name="Rokas A."/>
            <person name="Ruiz-Duenas F.J."/>
            <person name="Sabat G."/>
            <person name="Salamov A."/>
            <person name="Samejima M."/>
            <person name="Schmutz J."/>
            <person name="Slot J.C."/>
            <person name="St John F."/>
            <person name="Stenlid J."/>
            <person name="Sun H."/>
            <person name="Sun S."/>
            <person name="Syed K."/>
            <person name="Tsang A."/>
            <person name="Wiebenga A."/>
            <person name="Young D."/>
            <person name="Pisabarro A."/>
            <person name="Eastwood D.C."/>
            <person name="Martin F."/>
            <person name="Cullen D."/>
            <person name="Grigoriev I.V."/>
            <person name="Hibbett D.S."/>
        </authorList>
    </citation>
    <scope>NUCLEOTIDE SEQUENCE [LARGE SCALE GENOMIC DNA]</scope>
    <source>
        <strain evidence="2 3">DJM-731 SS1</strain>
    </source>
</reference>
<evidence type="ECO:0000313" key="2">
    <source>
        <dbReference type="EMBL" id="EJU04695.1"/>
    </source>
</evidence>
<dbReference type="InterPro" id="IPR019410">
    <property type="entry name" value="Methyltransf_16"/>
</dbReference>
<feature type="region of interest" description="Disordered" evidence="1">
    <location>
        <begin position="85"/>
        <end position="104"/>
    </location>
</feature>
<name>M5G945_DACPD</name>
<accession>M5G945</accession>
<organism evidence="2 3">
    <name type="scientific">Dacryopinax primogenitus (strain DJM 731)</name>
    <name type="common">Brown rot fungus</name>
    <dbReference type="NCBI Taxonomy" id="1858805"/>
    <lineage>
        <taxon>Eukaryota</taxon>
        <taxon>Fungi</taxon>
        <taxon>Dikarya</taxon>
        <taxon>Basidiomycota</taxon>
        <taxon>Agaricomycotina</taxon>
        <taxon>Dacrymycetes</taxon>
        <taxon>Dacrymycetales</taxon>
        <taxon>Dacrymycetaceae</taxon>
        <taxon>Dacryopinax</taxon>
    </lineage>
</organism>
<sequence length="368" mass="40066">MPSLLLRKYAALTATLSIPIPSSSKSVCNTLLTIINDPHLTSYPPSHAYQTRFFKRLVDELEARADYPIDEEIYEAFMDAMAGSSSEGCSNHSTSSPGLQVTPPSPSYRTHYYPLRLSSRGQENGHRSPPGCLCAREQADEEGWGRLTVFESPSLVEAGTTGLRTWRAALWMGEWLLAHSEVVKGKKVLELGSGTGFLGILVAQLQLLAGEGNGVGEVWMTDCSDAVLHRCANNVHLPCNNLEAHPGLHTTSLDWTSSLPEVEAQMQQMKPDVVIACDVVFDTSIVPDLVKALRLTLGTAGACWVAGAIRNEETTNAFIREAENQGLRVRDTDWAFGDDERVFLGGSEGGEGMGEVRLMCLTKGVKEQ</sequence>
<dbReference type="OMA" id="RCQNNIR"/>
<evidence type="ECO:0000256" key="1">
    <source>
        <dbReference type="SAM" id="MobiDB-lite"/>
    </source>
</evidence>
<dbReference type="STRING" id="1858805.M5G945"/>
<dbReference type="EMBL" id="JH795857">
    <property type="protein sequence ID" value="EJU04695.1"/>
    <property type="molecule type" value="Genomic_DNA"/>
</dbReference>
<gene>
    <name evidence="2" type="ORF">DACRYDRAFT_114049</name>
</gene>
<dbReference type="PANTHER" id="PTHR14614">
    <property type="entry name" value="HEPATOCELLULAR CARCINOMA-ASSOCIATED ANTIGEN"/>
    <property type="match status" value="1"/>
</dbReference>
<feature type="compositionally biased region" description="Polar residues" evidence="1">
    <location>
        <begin position="85"/>
        <end position="99"/>
    </location>
</feature>
<dbReference type="OrthoDB" id="194386at2759"/>
<dbReference type="Pfam" id="PF10294">
    <property type="entry name" value="Methyltransf_16"/>
    <property type="match status" value="1"/>
</dbReference>
<keyword evidence="3" id="KW-1185">Reference proteome</keyword>
<dbReference type="SUPFAM" id="SSF53335">
    <property type="entry name" value="S-adenosyl-L-methionine-dependent methyltransferases"/>
    <property type="match status" value="1"/>
</dbReference>
<dbReference type="AlphaFoldDB" id="M5G945"/>
<dbReference type="InterPro" id="IPR029063">
    <property type="entry name" value="SAM-dependent_MTases_sf"/>
</dbReference>
<dbReference type="Gene3D" id="3.40.50.150">
    <property type="entry name" value="Vaccinia Virus protein VP39"/>
    <property type="match status" value="1"/>
</dbReference>